<evidence type="ECO:0000313" key="3">
    <source>
        <dbReference type="Proteomes" id="UP001301350"/>
    </source>
</evidence>
<keyword evidence="3" id="KW-1185">Reference proteome</keyword>
<dbReference type="EMBL" id="JANCYW010000003">
    <property type="protein sequence ID" value="KAK4534970.1"/>
    <property type="molecule type" value="Genomic_DNA"/>
</dbReference>
<dbReference type="AlphaFoldDB" id="A0AAV9ISA3"/>
<organism evidence="2 3">
    <name type="scientific">Cyanidium caldarium</name>
    <name type="common">Red alga</name>
    <dbReference type="NCBI Taxonomy" id="2771"/>
    <lineage>
        <taxon>Eukaryota</taxon>
        <taxon>Rhodophyta</taxon>
        <taxon>Bangiophyceae</taxon>
        <taxon>Cyanidiales</taxon>
        <taxon>Cyanidiaceae</taxon>
        <taxon>Cyanidium</taxon>
    </lineage>
</organism>
<name>A0AAV9ISA3_CYACA</name>
<feature type="compositionally biased region" description="Basic and acidic residues" evidence="1">
    <location>
        <begin position="72"/>
        <end position="84"/>
    </location>
</feature>
<feature type="region of interest" description="Disordered" evidence="1">
    <location>
        <begin position="1"/>
        <end position="103"/>
    </location>
</feature>
<reference evidence="2 3" key="1">
    <citation type="submission" date="2022-07" db="EMBL/GenBank/DDBJ databases">
        <title>Genome-wide signatures of adaptation to extreme environments.</title>
        <authorList>
            <person name="Cho C.H."/>
            <person name="Yoon H.S."/>
        </authorList>
    </citation>
    <scope>NUCLEOTIDE SEQUENCE [LARGE SCALE GENOMIC DNA]</scope>
    <source>
        <strain evidence="2 3">DBV 063 E5</strain>
    </source>
</reference>
<comment type="caution">
    <text evidence="2">The sequence shown here is derived from an EMBL/GenBank/DDBJ whole genome shotgun (WGS) entry which is preliminary data.</text>
</comment>
<feature type="region of interest" description="Disordered" evidence="1">
    <location>
        <begin position="127"/>
        <end position="194"/>
    </location>
</feature>
<feature type="compositionally biased region" description="Low complexity" evidence="1">
    <location>
        <begin position="39"/>
        <end position="57"/>
    </location>
</feature>
<proteinExistence type="predicted"/>
<protein>
    <submittedName>
        <fullName evidence="2">Uncharacterized protein</fullName>
    </submittedName>
</protein>
<evidence type="ECO:0000256" key="1">
    <source>
        <dbReference type="SAM" id="MobiDB-lite"/>
    </source>
</evidence>
<accession>A0AAV9ISA3</accession>
<dbReference type="Proteomes" id="UP001301350">
    <property type="component" value="Unassembled WGS sequence"/>
</dbReference>
<sequence>MNSEPSKPYYRPESEGAPPSEEEAWQVRQAPPPPGGYPGYAYEGAPEYRRVPPYRGYGPPPPGAAWPPGEAPEYRYANEEKVNEEGAPSGGYPYGARSPEGASYGNEGYRYVYGGAYEQQPPPGAYPVYDRSYVEGLPPPPPPGYAISPSEPYPVYAGQAVPSEYQNRKGPEYDANQKTSKSGAQASGANNNNNNNSATGSYAKSLCNTCVHGCAWGIGFALAQECIFSLCNL</sequence>
<feature type="compositionally biased region" description="Low complexity" evidence="1">
    <location>
        <begin position="180"/>
        <end position="194"/>
    </location>
</feature>
<evidence type="ECO:0000313" key="2">
    <source>
        <dbReference type="EMBL" id="KAK4534970.1"/>
    </source>
</evidence>
<gene>
    <name evidence="2" type="ORF">CDCA_CDCA03G0995</name>
</gene>